<organism evidence="1 2">
    <name type="scientific">Erythranthe guttata</name>
    <name type="common">Yellow monkey flower</name>
    <name type="synonym">Mimulus guttatus</name>
    <dbReference type="NCBI Taxonomy" id="4155"/>
    <lineage>
        <taxon>Eukaryota</taxon>
        <taxon>Viridiplantae</taxon>
        <taxon>Streptophyta</taxon>
        <taxon>Embryophyta</taxon>
        <taxon>Tracheophyta</taxon>
        <taxon>Spermatophyta</taxon>
        <taxon>Magnoliopsida</taxon>
        <taxon>eudicotyledons</taxon>
        <taxon>Gunneridae</taxon>
        <taxon>Pentapetalae</taxon>
        <taxon>asterids</taxon>
        <taxon>lamiids</taxon>
        <taxon>Lamiales</taxon>
        <taxon>Phrymaceae</taxon>
        <taxon>Erythranthe</taxon>
    </lineage>
</organism>
<name>A0A022QZM3_ERYGU</name>
<dbReference type="AlphaFoldDB" id="A0A022QZM3"/>
<evidence type="ECO:0000313" key="1">
    <source>
        <dbReference type="EMBL" id="EYU32783.1"/>
    </source>
</evidence>
<accession>A0A022QZM3</accession>
<protein>
    <submittedName>
        <fullName evidence="1">Uncharacterized protein</fullName>
    </submittedName>
</protein>
<gene>
    <name evidence="1" type="ORF">MIMGU_mgv1a016492mg</name>
</gene>
<proteinExistence type="predicted"/>
<reference evidence="1 2" key="1">
    <citation type="journal article" date="2013" name="Proc. Natl. Acad. Sci. U.S.A.">
        <title>Fine-scale variation in meiotic recombination in Mimulus inferred from population shotgun sequencing.</title>
        <authorList>
            <person name="Hellsten U."/>
            <person name="Wright K.M."/>
            <person name="Jenkins J."/>
            <person name="Shu S."/>
            <person name="Yuan Y."/>
            <person name="Wessler S.R."/>
            <person name="Schmutz J."/>
            <person name="Willis J.H."/>
            <person name="Rokhsar D.S."/>
        </authorList>
    </citation>
    <scope>NUCLEOTIDE SEQUENCE [LARGE SCALE GENOMIC DNA]</scope>
    <source>
        <strain evidence="2">cv. DUN x IM62</strain>
    </source>
</reference>
<sequence>MTFAMMGALAWQVTNLIKKDIFLLGERHGVFAQLSPCVCRVVTFVFVRYSNVPLFNSIPAIRPIKSPAVFKCLVLSNKQKYHNPFSFKCAPSSCGLLGNLLIERYRLKVTLFVIESAAF</sequence>
<keyword evidence="2" id="KW-1185">Reference proteome</keyword>
<dbReference type="EMBL" id="KI630827">
    <property type="protein sequence ID" value="EYU32783.1"/>
    <property type="molecule type" value="Genomic_DNA"/>
</dbReference>
<evidence type="ECO:0000313" key="2">
    <source>
        <dbReference type="Proteomes" id="UP000030748"/>
    </source>
</evidence>
<dbReference type="Proteomes" id="UP000030748">
    <property type="component" value="Unassembled WGS sequence"/>
</dbReference>